<protein>
    <submittedName>
        <fullName evidence="2">Uncharacterized protein</fullName>
    </submittedName>
</protein>
<accession>A0A256STD1</accession>
<reference evidence="2 3" key="2">
    <citation type="submission" date="2017-09" db="EMBL/GenBank/DDBJ databases">
        <title>Tripartite evolution among Lactobacillus johnsonii, Lactobacillus taiwanensis, Lactobacillus reuteri and their rodent host.</title>
        <authorList>
            <person name="Wang T."/>
            <person name="Knowles S."/>
            <person name="Cheng C."/>
        </authorList>
    </citation>
    <scope>NUCLEOTIDE SEQUENCE [LARGE SCALE GENOMIC DNA]</scope>
    <source>
        <strain evidence="2 3">114h</strain>
    </source>
</reference>
<comment type="caution">
    <text evidence="2">The sequence shown here is derived from an EMBL/GenBank/DDBJ whole genome shotgun (WGS) entry which is preliminary data.</text>
</comment>
<keyword evidence="1" id="KW-0472">Membrane</keyword>
<dbReference type="AlphaFoldDB" id="A0A256STD1"/>
<feature type="transmembrane region" description="Helical" evidence="1">
    <location>
        <begin position="334"/>
        <end position="352"/>
    </location>
</feature>
<evidence type="ECO:0000313" key="3">
    <source>
        <dbReference type="Proteomes" id="UP000215747"/>
    </source>
</evidence>
<feature type="transmembrane region" description="Helical" evidence="1">
    <location>
        <begin position="57"/>
        <end position="78"/>
    </location>
</feature>
<dbReference type="RefSeq" id="WP_094536803.1">
    <property type="nucleotide sequence ID" value="NZ_NGPL01000018.1"/>
</dbReference>
<evidence type="ECO:0000313" key="2">
    <source>
        <dbReference type="EMBL" id="OYS70115.1"/>
    </source>
</evidence>
<name>A0A256STD1_LIMRT</name>
<feature type="transmembrane region" description="Helical" evidence="1">
    <location>
        <begin position="257"/>
        <end position="277"/>
    </location>
</feature>
<evidence type="ECO:0000256" key="1">
    <source>
        <dbReference type="SAM" id="Phobius"/>
    </source>
</evidence>
<dbReference type="Proteomes" id="UP000215747">
    <property type="component" value="Unassembled WGS sequence"/>
</dbReference>
<feature type="transmembrane region" description="Helical" evidence="1">
    <location>
        <begin position="173"/>
        <end position="192"/>
    </location>
</feature>
<keyword evidence="1" id="KW-0812">Transmembrane</keyword>
<keyword evidence="1" id="KW-1133">Transmembrane helix</keyword>
<feature type="transmembrane region" description="Helical" evidence="1">
    <location>
        <begin position="397"/>
        <end position="417"/>
    </location>
</feature>
<organism evidence="2 3">
    <name type="scientific">Limosilactobacillus reuteri</name>
    <name type="common">Lactobacillus reuteri</name>
    <dbReference type="NCBI Taxonomy" id="1598"/>
    <lineage>
        <taxon>Bacteria</taxon>
        <taxon>Bacillati</taxon>
        <taxon>Bacillota</taxon>
        <taxon>Bacilli</taxon>
        <taxon>Lactobacillales</taxon>
        <taxon>Lactobacillaceae</taxon>
        <taxon>Limosilactobacillus</taxon>
    </lineage>
</organism>
<feature type="transmembrane region" description="Helical" evidence="1">
    <location>
        <begin position="358"/>
        <end position="385"/>
    </location>
</feature>
<reference evidence="3" key="1">
    <citation type="submission" date="2017-05" db="EMBL/GenBank/DDBJ databases">
        <authorList>
            <person name="Lin X.B."/>
            <person name="Stothard P."/>
            <person name="Tasseva G."/>
            <person name="Walter J."/>
        </authorList>
    </citation>
    <scope>NUCLEOTIDE SEQUENCE [LARGE SCALE GENOMIC DNA]</scope>
    <source>
        <strain evidence="3">114h</strain>
    </source>
</reference>
<feature type="transmembrane region" description="Helical" evidence="1">
    <location>
        <begin position="423"/>
        <end position="442"/>
    </location>
</feature>
<proteinExistence type="predicted"/>
<gene>
    <name evidence="2" type="ORF">CBF96_02940</name>
</gene>
<sequence>MKSIICGDVKDRLRQSNYLWMIIFLIFAVCLVDLPNASYYTLLVSPNYFAQMNNVTWIIMSVMTVFGFLMPPIEWVFIKNAEEIDRSNRIYTWMFSTSLNKQSYVVGKFISNVIILLSLWLTIVFVTAIIGIIKFPDELSLLISRLPNFLIFLPGIIAIAACALLFENFKSLRGTFGTVIGIVGYFVIYATTTFKSTLWNFLNFSDSSIIINLIHNDAQKNNVVNANISVLGTSTHANLEKHNLFFSPIALTTQDTIMFLLQLLLAVVVLGIVYYTLHDFTIYNSQPIIKGHEEVYNSSIKVNKAKKYSSYKKKSSILGMILGELKREWYGTSTIRKAILIIIWVIAWSVPAKSTMEVLAFLFLLGLKYYDHLGTTIINTGIFNFIGSINKARNNQFFAETIAALLITIVILMPAIIKNQIFGIYLSFAVATVLLCEMFGRLTRSVRPIQLISVCYWFVYLNGGNLLSNSLYYIVIAIVSLVILFLNEATFLKDNRKI</sequence>
<feature type="transmembrane region" description="Helical" evidence="1">
    <location>
        <begin position="18"/>
        <end position="37"/>
    </location>
</feature>
<feature type="transmembrane region" description="Helical" evidence="1">
    <location>
        <begin position="109"/>
        <end position="133"/>
    </location>
</feature>
<dbReference type="EMBL" id="NGPL01000018">
    <property type="protein sequence ID" value="OYS70115.1"/>
    <property type="molecule type" value="Genomic_DNA"/>
</dbReference>
<feature type="transmembrane region" description="Helical" evidence="1">
    <location>
        <begin position="473"/>
        <end position="492"/>
    </location>
</feature>
<feature type="transmembrane region" description="Helical" evidence="1">
    <location>
        <begin position="145"/>
        <end position="166"/>
    </location>
</feature>